<gene>
    <name evidence="14" type="ORF">AVDCRST_MAG92-296</name>
</gene>
<dbReference type="SMART" id="SM00387">
    <property type="entry name" value="HATPase_c"/>
    <property type="match status" value="1"/>
</dbReference>
<sequence>MGKVLSGTQTYKSYFHLELLPVIALINYFDINQIHTVRQSSAAVVNVSGRQRMLSQRTALLSLQLIHSSSPLEREQLRSCLEDAIELMDKSHNGLLYGDASMNLAGQLSDVIREMYFEPPLNLDQQIHRYIAEAKTLVQATDTELTLDNPHLQYILAAASQNLLAALDTVVNQYQKESDADQLAIDINQVALYEKACSATAVAQAQAQQLEKALHDLQQTQCQLIQTEKISSLGQLVADVAHEINNPVNFISGNLNHASNYVKDLLSLVQLYQEDNPNPNPAIQEQIEAIDLEFLIQDLPEVLFSMKVGAERISQIVINLGNFSRLEESHMKAVNLHEGLDCTLLILKNRLKEGTKTSSIQVIKEYGDLPPVECYAGQINQVFMNILSNAIDALNDSKSQRSVPEIQNQLSQIVIRTELSNSGTVIIRITDNGSGMSEEVKAKLFEPFFTTKPIGKGTGLGLSISYQIVVEKHKGVLRCDSKLGKGTEFLIEIPIRQSDASCADYSFPLSTENKQVSWLRR</sequence>
<evidence type="ECO:0000256" key="4">
    <source>
        <dbReference type="ARBA" id="ARBA00022553"/>
    </source>
</evidence>
<dbReference type="InterPro" id="IPR029095">
    <property type="entry name" value="NarX-like_N"/>
</dbReference>
<comment type="catalytic activity">
    <reaction evidence="1">
        <text>ATP + protein L-histidine = ADP + protein N-phospho-L-histidine.</text>
        <dbReference type="EC" id="2.7.13.3"/>
    </reaction>
</comment>
<dbReference type="Pfam" id="PF02518">
    <property type="entry name" value="HATPase_c"/>
    <property type="match status" value="1"/>
</dbReference>
<evidence type="ECO:0000256" key="2">
    <source>
        <dbReference type="ARBA" id="ARBA00004141"/>
    </source>
</evidence>
<dbReference type="InterPro" id="IPR036097">
    <property type="entry name" value="HisK_dim/P_sf"/>
</dbReference>
<dbReference type="EMBL" id="CADCTM010000043">
    <property type="protein sequence ID" value="CAA9215578.1"/>
    <property type="molecule type" value="Genomic_DNA"/>
</dbReference>
<evidence type="ECO:0000256" key="10">
    <source>
        <dbReference type="ARBA" id="ARBA00022989"/>
    </source>
</evidence>
<evidence type="ECO:0000256" key="9">
    <source>
        <dbReference type="ARBA" id="ARBA00022840"/>
    </source>
</evidence>
<evidence type="ECO:0000256" key="12">
    <source>
        <dbReference type="ARBA" id="ARBA00023136"/>
    </source>
</evidence>
<keyword evidence="11" id="KW-0902">Two-component regulatory system</keyword>
<dbReference type="InterPro" id="IPR036890">
    <property type="entry name" value="HATPase_C_sf"/>
</dbReference>
<dbReference type="PRINTS" id="PR00344">
    <property type="entry name" value="BCTRLSENSOR"/>
</dbReference>
<keyword evidence="10" id="KW-1133">Transmembrane helix</keyword>
<evidence type="ECO:0000256" key="5">
    <source>
        <dbReference type="ARBA" id="ARBA00022679"/>
    </source>
</evidence>
<dbReference type="InterPro" id="IPR003594">
    <property type="entry name" value="HATPase_dom"/>
</dbReference>
<accession>A0A6J4H8L1</accession>
<dbReference type="SMART" id="SM00388">
    <property type="entry name" value="HisKA"/>
    <property type="match status" value="1"/>
</dbReference>
<dbReference type="PROSITE" id="PS50109">
    <property type="entry name" value="HIS_KIN"/>
    <property type="match status" value="1"/>
</dbReference>
<reference evidence="14" key="1">
    <citation type="submission" date="2020-02" db="EMBL/GenBank/DDBJ databases">
        <authorList>
            <person name="Meier V. D."/>
        </authorList>
    </citation>
    <scope>NUCLEOTIDE SEQUENCE</scope>
    <source>
        <strain evidence="14">AVDCRST_MAG92</strain>
    </source>
</reference>
<dbReference type="GO" id="GO:0016020">
    <property type="term" value="C:membrane"/>
    <property type="evidence" value="ECO:0007669"/>
    <property type="project" value="UniProtKB-SubCell"/>
</dbReference>
<keyword evidence="7" id="KW-0547">Nucleotide-binding</keyword>
<feature type="domain" description="Histidine kinase" evidence="13">
    <location>
        <begin position="239"/>
        <end position="497"/>
    </location>
</feature>
<protein>
    <recommendedName>
        <fullName evidence="3">histidine kinase</fullName>
        <ecNumber evidence="3">2.7.13.3</ecNumber>
    </recommendedName>
</protein>
<keyword evidence="6" id="KW-0812">Transmembrane</keyword>
<evidence type="ECO:0000256" key="6">
    <source>
        <dbReference type="ARBA" id="ARBA00022692"/>
    </source>
</evidence>
<dbReference type="Gene3D" id="3.30.565.10">
    <property type="entry name" value="Histidine kinase-like ATPase, C-terminal domain"/>
    <property type="match status" value="1"/>
</dbReference>
<dbReference type="Gene3D" id="1.10.287.130">
    <property type="match status" value="1"/>
</dbReference>
<evidence type="ECO:0000256" key="8">
    <source>
        <dbReference type="ARBA" id="ARBA00022777"/>
    </source>
</evidence>
<evidence type="ECO:0000313" key="14">
    <source>
        <dbReference type="EMBL" id="CAA9215578.1"/>
    </source>
</evidence>
<dbReference type="SUPFAM" id="SSF47384">
    <property type="entry name" value="Homodimeric domain of signal transducing histidine kinase"/>
    <property type="match status" value="1"/>
</dbReference>
<evidence type="ECO:0000256" key="11">
    <source>
        <dbReference type="ARBA" id="ARBA00023012"/>
    </source>
</evidence>
<dbReference type="GO" id="GO:0005524">
    <property type="term" value="F:ATP binding"/>
    <property type="evidence" value="ECO:0007669"/>
    <property type="project" value="UniProtKB-KW"/>
</dbReference>
<proteinExistence type="predicted"/>
<keyword evidence="5" id="KW-0808">Transferase</keyword>
<dbReference type="InterPro" id="IPR003661">
    <property type="entry name" value="HisK_dim/P_dom"/>
</dbReference>
<dbReference type="InterPro" id="IPR005467">
    <property type="entry name" value="His_kinase_dom"/>
</dbReference>
<evidence type="ECO:0000256" key="1">
    <source>
        <dbReference type="ARBA" id="ARBA00000085"/>
    </source>
</evidence>
<organism evidence="14">
    <name type="scientific">uncultured Coleofasciculus sp</name>
    <dbReference type="NCBI Taxonomy" id="1267456"/>
    <lineage>
        <taxon>Bacteria</taxon>
        <taxon>Bacillati</taxon>
        <taxon>Cyanobacteriota</taxon>
        <taxon>Cyanophyceae</taxon>
        <taxon>Coleofasciculales</taxon>
        <taxon>Coleofasciculaceae</taxon>
        <taxon>Coleofasciculus</taxon>
        <taxon>environmental samples</taxon>
    </lineage>
</organism>
<evidence type="ECO:0000256" key="7">
    <source>
        <dbReference type="ARBA" id="ARBA00022741"/>
    </source>
</evidence>
<dbReference type="InterPro" id="IPR004358">
    <property type="entry name" value="Sig_transdc_His_kin-like_C"/>
</dbReference>
<dbReference type="CDD" id="cd00082">
    <property type="entry name" value="HisKA"/>
    <property type="match status" value="1"/>
</dbReference>
<keyword evidence="9" id="KW-0067">ATP-binding</keyword>
<evidence type="ECO:0000256" key="3">
    <source>
        <dbReference type="ARBA" id="ARBA00012438"/>
    </source>
</evidence>
<keyword evidence="4" id="KW-0597">Phosphoprotein</keyword>
<dbReference type="Pfam" id="PF13675">
    <property type="entry name" value="PilJ"/>
    <property type="match status" value="1"/>
</dbReference>
<evidence type="ECO:0000259" key="13">
    <source>
        <dbReference type="PROSITE" id="PS50109"/>
    </source>
</evidence>
<name>A0A6J4H8L1_9CYAN</name>
<dbReference type="PANTHER" id="PTHR43065:SF10">
    <property type="entry name" value="PEROXIDE STRESS-ACTIVATED HISTIDINE KINASE MAK3"/>
    <property type="match status" value="1"/>
</dbReference>
<dbReference type="SUPFAM" id="SSF55874">
    <property type="entry name" value="ATPase domain of HSP90 chaperone/DNA topoisomerase II/histidine kinase"/>
    <property type="match status" value="1"/>
</dbReference>
<dbReference type="AlphaFoldDB" id="A0A6J4H8L1"/>
<dbReference type="GO" id="GO:0000155">
    <property type="term" value="F:phosphorelay sensor kinase activity"/>
    <property type="evidence" value="ECO:0007669"/>
    <property type="project" value="InterPro"/>
</dbReference>
<comment type="subcellular location">
    <subcellularLocation>
        <location evidence="2">Membrane</location>
        <topology evidence="2">Multi-pass membrane protein</topology>
    </subcellularLocation>
</comment>
<keyword evidence="12" id="KW-0472">Membrane</keyword>
<keyword evidence="8 14" id="KW-0418">Kinase</keyword>
<dbReference type="EC" id="2.7.13.3" evidence="3"/>
<dbReference type="PANTHER" id="PTHR43065">
    <property type="entry name" value="SENSOR HISTIDINE KINASE"/>
    <property type="match status" value="1"/>
</dbReference>